<dbReference type="Pfam" id="PF00583">
    <property type="entry name" value="Acetyltransf_1"/>
    <property type="match status" value="1"/>
</dbReference>
<evidence type="ECO:0000259" key="1">
    <source>
        <dbReference type="PROSITE" id="PS51186"/>
    </source>
</evidence>
<comment type="caution">
    <text evidence="2">The sequence shown here is derived from an EMBL/GenBank/DDBJ whole genome shotgun (WGS) entry which is preliminary data.</text>
</comment>
<dbReference type="AlphaFoldDB" id="A0A0R2CKH0"/>
<dbReference type="CDD" id="cd04301">
    <property type="entry name" value="NAT_SF"/>
    <property type="match status" value="1"/>
</dbReference>
<name>A0A0R2CKH0_9LACO</name>
<sequence>MHLRIIKSEDNQAIKEIIQTTLKEFGNDIPGTAFFDPQLDTLAEFYNSQPKKARYWVIEDNNKVLGGGGLAPFAQPGVTELQKLYFTPETRGHGLGTKLIHLIEKEAKKMHYNQIYIETFKNQSSAVHLYEKFGYTELTAPLQGSEHSACDMWFIKKI</sequence>
<dbReference type="PROSITE" id="PS51186">
    <property type="entry name" value="GNAT"/>
    <property type="match status" value="1"/>
</dbReference>
<dbReference type="PATRIC" id="fig|1423729.3.peg.293"/>
<evidence type="ECO:0000313" key="2">
    <source>
        <dbReference type="EMBL" id="KRM92110.1"/>
    </source>
</evidence>
<dbReference type="PANTHER" id="PTHR43305:SF1">
    <property type="entry name" value="FAMILY N-ACETYLTRANSFERASE, PUTATIVE (AFU_ORTHOLOGUE AFUA_2G01380)-RELATED"/>
    <property type="match status" value="1"/>
</dbReference>
<dbReference type="GO" id="GO:0016747">
    <property type="term" value="F:acyltransferase activity, transferring groups other than amino-acyl groups"/>
    <property type="evidence" value="ECO:0007669"/>
    <property type="project" value="InterPro"/>
</dbReference>
<organism evidence="2 3">
    <name type="scientific">Liquorilactobacillus cacaonum DSM 21116</name>
    <dbReference type="NCBI Taxonomy" id="1423729"/>
    <lineage>
        <taxon>Bacteria</taxon>
        <taxon>Bacillati</taxon>
        <taxon>Bacillota</taxon>
        <taxon>Bacilli</taxon>
        <taxon>Lactobacillales</taxon>
        <taxon>Lactobacillaceae</taxon>
        <taxon>Liquorilactobacillus</taxon>
    </lineage>
</organism>
<dbReference type="EMBL" id="AYZE01000008">
    <property type="protein sequence ID" value="KRM92110.1"/>
    <property type="molecule type" value="Genomic_DNA"/>
</dbReference>
<proteinExistence type="predicted"/>
<dbReference type="InterPro" id="IPR016181">
    <property type="entry name" value="Acyl_CoA_acyltransferase"/>
</dbReference>
<dbReference type="Gene3D" id="3.40.630.30">
    <property type="match status" value="1"/>
</dbReference>
<keyword evidence="2" id="KW-0808">Transferase</keyword>
<gene>
    <name evidence="2" type="ORF">FC80_GL000291</name>
</gene>
<dbReference type="RefSeq" id="WP_057828576.1">
    <property type="nucleotide sequence ID" value="NZ_AYZE01000008.1"/>
</dbReference>
<evidence type="ECO:0000313" key="3">
    <source>
        <dbReference type="Proteomes" id="UP000051131"/>
    </source>
</evidence>
<feature type="domain" description="N-acetyltransferase" evidence="1">
    <location>
        <begin position="1"/>
        <end position="158"/>
    </location>
</feature>
<dbReference type="PANTHER" id="PTHR43305">
    <property type="entry name" value="FAMILY N-ACETYLTRANSFERASE, PUTATIVE (AFU_ORTHOLOGUE AFUA_2G01380)-RELATED"/>
    <property type="match status" value="1"/>
</dbReference>
<keyword evidence="3" id="KW-1185">Reference proteome</keyword>
<protein>
    <submittedName>
        <fullName evidence="2">GNAT family acetyltransferase</fullName>
    </submittedName>
</protein>
<accession>A0A0R2CKH0</accession>
<dbReference type="Proteomes" id="UP000051131">
    <property type="component" value="Unassembled WGS sequence"/>
</dbReference>
<dbReference type="InterPro" id="IPR000182">
    <property type="entry name" value="GNAT_dom"/>
</dbReference>
<dbReference type="OrthoDB" id="5419426at2"/>
<dbReference type="InterPro" id="IPR052777">
    <property type="entry name" value="Acetyltransferase_Enz"/>
</dbReference>
<reference evidence="2 3" key="1">
    <citation type="journal article" date="2015" name="Genome Announc.">
        <title>Expanding the biotechnology potential of lactobacilli through comparative genomics of 213 strains and associated genera.</title>
        <authorList>
            <person name="Sun Z."/>
            <person name="Harris H.M."/>
            <person name="McCann A."/>
            <person name="Guo C."/>
            <person name="Argimon S."/>
            <person name="Zhang W."/>
            <person name="Yang X."/>
            <person name="Jeffery I.B."/>
            <person name="Cooney J.C."/>
            <person name="Kagawa T.F."/>
            <person name="Liu W."/>
            <person name="Song Y."/>
            <person name="Salvetti E."/>
            <person name="Wrobel A."/>
            <person name="Rasinkangas P."/>
            <person name="Parkhill J."/>
            <person name="Rea M.C."/>
            <person name="O'Sullivan O."/>
            <person name="Ritari J."/>
            <person name="Douillard F.P."/>
            <person name="Paul Ross R."/>
            <person name="Yang R."/>
            <person name="Briner A.E."/>
            <person name="Felis G.E."/>
            <person name="de Vos W.M."/>
            <person name="Barrangou R."/>
            <person name="Klaenhammer T.R."/>
            <person name="Caufield P.W."/>
            <person name="Cui Y."/>
            <person name="Zhang H."/>
            <person name="O'Toole P.W."/>
        </authorList>
    </citation>
    <scope>NUCLEOTIDE SEQUENCE [LARGE SCALE GENOMIC DNA]</scope>
    <source>
        <strain evidence="2 3">DSM 21116</strain>
    </source>
</reference>
<dbReference type="SUPFAM" id="SSF55729">
    <property type="entry name" value="Acyl-CoA N-acyltransferases (Nat)"/>
    <property type="match status" value="1"/>
</dbReference>